<dbReference type="Proteomes" id="UP000254649">
    <property type="component" value="Unassembled WGS sequence"/>
</dbReference>
<dbReference type="PANTHER" id="PTHR22939:SF101">
    <property type="entry name" value="PERIPLASMIC PH-DEPENDENT SERINE ENDOPROTEASE DEGQ"/>
    <property type="match status" value="1"/>
</dbReference>
<dbReference type="FunFam" id="2.40.10.10:FF:000001">
    <property type="entry name" value="Periplasmic serine protease DegS"/>
    <property type="match status" value="1"/>
</dbReference>
<feature type="active site" description="Charge relay system" evidence="5">
    <location>
        <position position="198"/>
    </location>
</feature>
<dbReference type="GO" id="GO:0042597">
    <property type="term" value="C:periplasmic space"/>
    <property type="evidence" value="ECO:0007669"/>
    <property type="project" value="TreeGrafter"/>
</dbReference>
<dbReference type="SUPFAM" id="SSF50494">
    <property type="entry name" value="Trypsin-like serine proteases"/>
    <property type="match status" value="1"/>
</dbReference>
<feature type="domain" description="PDZ" evidence="7">
    <location>
        <begin position="252"/>
        <end position="330"/>
    </location>
</feature>
<accession>A0A380TY37</accession>
<dbReference type="EC" id="3.4.21.107" evidence="8"/>
<sequence length="347" mass="37391">MIKKLLHAALIGLVCAGLILFVLPRFTGGYPLQLTGDVMSFKQAVRLASPAVVNVYNQSFTSENNLDAGEVTTNELGSGVIMSENGLVVTNKHVIQMADQVIILLQDGRAYEATLVGVDSLTDIAVLRIHGENLPTIPQNPKRLVHVGDIALAIGNPYNLGQSVSQGIISGTGRNAIGEVVGRQNFIQTDASINRGNSGGALINSLGELIGINTLTIGKNDMETAEGLGFAIPITVVNDVMQRILRDGRVIRGYLGVSTNILYSNGQERDYGMGVEIDSLKPNGPAQKSGLREKDIIIKYNNQEIESPSQLMELISNTRPNTTVPLLILRAGRQITIPVRIEEYPEE</sequence>
<evidence type="ECO:0000256" key="1">
    <source>
        <dbReference type="ARBA" id="ARBA00010541"/>
    </source>
</evidence>
<dbReference type="InterPro" id="IPR011783">
    <property type="entry name" value="Pept_S1C_DegS"/>
</dbReference>
<reference evidence="8 9" key="1">
    <citation type="submission" date="2018-06" db="EMBL/GenBank/DDBJ databases">
        <authorList>
            <consortium name="Pathogen Informatics"/>
            <person name="Doyle S."/>
        </authorList>
    </citation>
    <scope>NUCLEOTIDE SEQUENCE [LARGE SCALE GENOMIC DNA]</scope>
    <source>
        <strain evidence="8 9">NCTC10801</strain>
    </source>
</reference>
<dbReference type="GO" id="GO:0006515">
    <property type="term" value="P:protein quality control for misfolded or incompletely synthesized proteins"/>
    <property type="evidence" value="ECO:0007669"/>
    <property type="project" value="TreeGrafter"/>
</dbReference>
<evidence type="ECO:0000256" key="4">
    <source>
        <dbReference type="ARBA" id="ARBA00022825"/>
    </source>
</evidence>
<protein>
    <submittedName>
        <fullName evidence="8">Periplasmic serine protease DegS</fullName>
        <ecNumber evidence="8">3.4.21.107</ecNumber>
    </submittedName>
</protein>
<dbReference type="Pfam" id="PF13365">
    <property type="entry name" value="Trypsin_2"/>
    <property type="match status" value="1"/>
</dbReference>
<dbReference type="InterPro" id="IPR009003">
    <property type="entry name" value="Peptidase_S1_PA"/>
</dbReference>
<dbReference type="InterPro" id="IPR036034">
    <property type="entry name" value="PDZ_sf"/>
</dbReference>
<dbReference type="InterPro" id="IPR043504">
    <property type="entry name" value="Peptidase_S1_PA_chymotrypsin"/>
</dbReference>
<evidence type="ECO:0000256" key="5">
    <source>
        <dbReference type="PIRSR" id="PIRSR611783-1"/>
    </source>
</evidence>
<dbReference type="GO" id="GO:0004252">
    <property type="term" value="F:serine-type endopeptidase activity"/>
    <property type="evidence" value="ECO:0007669"/>
    <property type="project" value="InterPro"/>
</dbReference>
<dbReference type="SMART" id="SM00228">
    <property type="entry name" value="PDZ"/>
    <property type="match status" value="1"/>
</dbReference>
<dbReference type="InterPro" id="IPR001478">
    <property type="entry name" value="PDZ"/>
</dbReference>
<comment type="similarity">
    <text evidence="1">Belongs to the peptidase S1C family.</text>
</comment>
<dbReference type="InterPro" id="IPR001940">
    <property type="entry name" value="Peptidase_S1C"/>
</dbReference>
<dbReference type="PROSITE" id="PS50106">
    <property type="entry name" value="PDZ"/>
    <property type="match status" value="1"/>
</dbReference>
<feature type="active site" description="Charge relay system" evidence="5">
    <location>
        <position position="93"/>
    </location>
</feature>
<evidence type="ECO:0000259" key="7">
    <source>
        <dbReference type="PROSITE" id="PS50106"/>
    </source>
</evidence>
<gene>
    <name evidence="8" type="primary">degS</name>
    <name evidence="8" type="ORF">NCTC10801_01898</name>
</gene>
<dbReference type="PRINTS" id="PR00834">
    <property type="entry name" value="PROTEASES2C"/>
</dbReference>
<proteinExistence type="inferred from homology"/>
<dbReference type="NCBIfam" id="TIGR02038">
    <property type="entry name" value="protease_degS"/>
    <property type="match status" value="1"/>
</dbReference>
<dbReference type="Gene3D" id="2.30.42.10">
    <property type="match status" value="1"/>
</dbReference>
<evidence type="ECO:0000256" key="2">
    <source>
        <dbReference type="ARBA" id="ARBA00022670"/>
    </source>
</evidence>
<keyword evidence="4" id="KW-0720">Serine protease</keyword>
<keyword evidence="2 8" id="KW-0645">Protease</keyword>
<name>A0A380TY37_9PAST</name>
<evidence type="ECO:0000313" key="9">
    <source>
        <dbReference type="Proteomes" id="UP000254649"/>
    </source>
</evidence>
<dbReference type="PANTHER" id="PTHR22939">
    <property type="entry name" value="SERINE PROTEASE FAMILY S1C HTRA-RELATED"/>
    <property type="match status" value="1"/>
</dbReference>
<dbReference type="Gene3D" id="2.40.10.10">
    <property type="entry name" value="Trypsin-like serine proteases"/>
    <property type="match status" value="2"/>
</dbReference>
<feature type="binding site" evidence="6">
    <location>
        <position position="344"/>
    </location>
    <ligand>
        <name>substrate</name>
    </ligand>
</feature>
<dbReference type="Pfam" id="PF13180">
    <property type="entry name" value="PDZ_2"/>
    <property type="match status" value="1"/>
</dbReference>
<dbReference type="SUPFAM" id="SSF50156">
    <property type="entry name" value="PDZ domain-like"/>
    <property type="match status" value="1"/>
</dbReference>
<evidence type="ECO:0000313" key="8">
    <source>
        <dbReference type="EMBL" id="SUT93135.1"/>
    </source>
</evidence>
<dbReference type="EMBL" id="UFRQ01000003">
    <property type="protein sequence ID" value="SUT93135.1"/>
    <property type="molecule type" value="Genomic_DNA"/>
</dbReference>
<organism evidence="8 9">
    <name type="scientific">[Actinobacillus] rossii</name>
    <dbReference type="NCBI Taxonomy" id="123820"/>
    <lineage>
        <taxon>Bacteria</taxon>
        <taxon>Pseudomonadati</taxon>
        <taxon>Pseudomonadota</taxon>
        <taxon>Gammaproteobacteria</taxon>
        <taxon>Pasteurellales</taxon>
        <taxon>Pasteurellaceae</taxon>
    </lineage>
</organism>
<dbReference type="OrthoDB" id="9758917at2"/>
<keyword evidence="9" id="KW-1185">Reference proteome</keyword>
<keyword evidence="3 8" id="KW-0378">Hydrolase</keyword>
<dbReference type="AlphaFoldDB" id="A0A380TY37"/>
<feature type="active site" description="Charge relay system" evidence="5">
    <location>
        <position position="123"/>
    </location>
</feature>
<evidence type="ECO:0000256" key="6">
    <source>
        <dbReference type="PIRSR" id="PIRSR611783-2"/>
    </source>
</evidence>
<dbReference type="NCBIfam" id="NF008147">
    <property type="entry name" value="PRK10898.1"/>
    <property type="match status" value="1"/>
</dbReference>
<evidence type="ECO:0000256" key="3">
    <source>
        <dbReference type="ARBA" id="ARBA00022801"/>
    </source>
</evidence>